<sequence>MGIATDTEAAPAYEDLFAQEQHDSQTGIHRTPIMIIHIVKHAIGDLNDGSAAATSSTAVRWLR</sequence>
<dbReference type="GeneID" id="81390331"/>
<keyword evidence="2" id="KW-1185">Reference proteome</keyword>
<dbReference type="EMBL" id="JAPMSZ010000001">
    <property type="protein sequence ID" value="KAJ5114820.1"/>
    <property type="molecule type" value="Genomic_DNA"/>
</dbReference>
<name>A0A9W9G9U3_9EURO</name>
<gene>
    <name evidence="1" type="ORF">NUU61_000579</name>
</gene>
<reference evidence="1" key="1">
    <citation type="submission" date="2022-11" db="EMBL/GenBank/DDBJ databases">
        <authorList>
            <person name="Petersen C."/>
        </authorList>
    </citation>
    <scope>NUCLEOTIDE SEQUENCE</scope>
    <source>
        <strain evidence="1">IBT 34128</strain>
    </source>
</reference>
<protein>
    <submittedName>
        <fullName evidence="1">Uncharacterized protein</fullName>
    </submittedName>
</protein>
<dbReference type="RefSeq" id="XP_056516013.1">
    <property type="nucleotide sequence ID" value="XM_056651163.1"/>
</dbReference>
<reference evidence="1" key="2">
    <citation type="journal article" date="2023" name="IMA Fungus">
        <title>Comparative genomic study of the Penicillium genus elucidates a diverse pangenome and 15 lateral gene transfer events.</title>
        <authorList>
            <person name="Petersen C."/>
            <person name="Sorensen T."/>
            <person name="Nielsen M.R."/>
            <person name="Sondergaard T.E."/>
            <person name="Sorensen J.L."/>
            <person name="Fitzpatrick D.A."/>
            <person name="Frisvad J.C."/>
            <person name="Nielsen K.L."/>
        </authorList>
    </citation>
    <scope>NUCLEOTIDE SEQUENCE</scope>
    <source>
        <strain evidence="1">IBT 34128</strain>
    </source>
</reference>
<dbReference type="AlphaFoldDB" id="A0A9W9G9U3"/>
<accession>A0A9W9G9U3</accession>
<evidence type="ECO:0000313" key="1">
    <source>
        <dbReference type="EMBL" id="KAJ5114820.1"/>
    </source>
</evidence>
<comment type="caution">
    <text evidence="1">The sequence shown here is derived from an EMBL/GenBank/DDBJ whole genome shotgun (WGS) entry which is preliminary data.</text>
</comment>
<proteinExistence type="predicted"/>
<evidence type="ECO:0000313" key="2">
    <source>
        <dbReference type="Proteomes" id="UP001141434"/>
    </source>
</evidence>
<dbReference type="Proteomes" id="UP001141434">
    <property type="component" value="Unassembled WGS sequence"/>
</dbReference>
<organism evidence="1 2">
    <name type="scientific">Penicillium alfredii</name>
    <dbReference type="NCBI Taxonomy" id="1506179"/>
    <lineage>
        <taxon>Eukaryota</taxon>
        <taxon>Fungi</taxon>
        <taxon>Dikarya</taxon>
        <taxon>Ascomycota</taxon>
        <taxon>Pezizomycotina</taxon>
        <taxon>Eurotiomycetes</taxon>
        <taxon>Eurotiomycetidae</taxon>
        <taxon>Eurotiales</taxon>
        <taxon>Aspergillaceae</taxon>
        <taxon>Penicillium</taxon>
    </lineage>
</organism>